<feature type="region of interest" description="Disordered" evidence="15">
    <location>
        <begin position="113"/>
        <end position="148"/>
    </location>
</feature>
<feature type="compositionally biased region" description="Polar residues" evidence="15">
    <location>
        <begin position="226"/>
        <end position="236"/>
    </location>
</feature>
<evidence type="ECO:0000256" key="5">
    <source>
        <dbReference type="ARBA" id="ARBA00016513"/>
    </source>
</evidence>
<dbReference type="Pfam" id="PF14716">
    <property type="entry name" value="HHH_8"/>
    <property type="match status" value="1"/>
</dbReference>
<feature type="compositionally biased region" description="Polar residues" evidence="15">
    <location>
        <begin position="119"/>
        <end position="140"/>
    </location>
</feature>
<comment type="cofactor">
    <cofactor evidence="1">
        <name>Mn(2+)</name>
        <dbReference type="ChEBI" id="CHEBI:29035"/>
    </cofactor>
</comment>
<evidence type="ECO:0000256" key="9">
    <source>
        <dbReference type="ARBA" id="ARBA00022763"/>
    </source>
</evidence>
<dbReference type="InterPro" id="IPR010996">
    <property type="entry name" value="HHH_MUS81"/>
</dbReference>
<dbReference type="GO" id="GO:0046872">
    <property type="term" value="F:metal ion binding"/>
    <property type="evidence" value="ECO:0007669"/>
    <property type="project" value="UniProtKB-KW"/>
</dbReference>
<dbReference type="InterPro" id="IPR022312">
    <property type="entry name" value="DNA_pol_X"/>
</dbReference>
<protein>
    <recommendedName>
        <fullName evidence="5">DNA polymerase lambda</fullName>
        <ecNumber evidence="4">2.7.7.7</ecNumber>
    </recommendedName>
</protein>
<sequence>MASSPYSSETLGPASSPLHENTRLDLSNLPPIHVSLTHFDREAAEAFEDQLTQHGANLSYDLTEVKIVLTKVERKRRAQFDLRSGGLWTEEVPKPSDSDAQAISDDIRHSIKRQKHSNNEGSPFTQNLDDASTQSESQATIDDEEDVSLQTITDDRVRADPVLKYLETPSIKVIRTSWIKQCLDSGKLKSVDDFLVYEGVKVSPPTDQDPVPPRTPPKRKHELSSKVKSPHSQSPGQAILARAKADAMDTSPTRTRDFGARKFGEKSRSTFTAPYAAGASSSQKPVHLLQQTTSEHEGDVPDSDLPPPPDWVVKDLLYACQRSTPEPHKQPNLEFIELLKEIRVARLLTADEIGVRAYSTSIAAISAYPYKLTSPKEVLRLPGCDVKIANLFVEYANTGGLHAAQAAKDDPDLQILRLFYDIWGVGATTARDFYYQRGWRELDDVVEFGWSTLSRVQQIGVKYYEEFKSLIPRSEVEDIASIIHSHAVKVRDSRVQSLVVGGYRRGKAHSGDVDIILSHPGEGATANLVTDIVSSLEDEGWITHTLLLALTSTHRDQQTLPFRASKTQAGAGFDTLDKALVVWQDPNWPSEATDLKKDPQAKNPAPHRRVDIIISPWRTVGCAVLGWSGGTTFQRDIRRYCKNVKGWKFDSSGMRERGSGMVVDVEGYFGKDGEEGADQGRGAVGVGKWGGRAKGMVEAEKRVFESMGLGWREPWERCTG</sequence>
<evidence type="ECO:0000256" key="7">
    <source>
        <dbReference type="ARBA" id="ARBA00022695"/>
    </source>
</evidence>
<dbReference type="GO" id="GO:0003887">
    <property type="term" value="F:DNA-directed DNA polymerase activity"/>
    <property type="evidence" value="ECO:0007669"/>
    <property type="project" value="UniProtKB-KW"/>
</dbReference>
<dbReference type="STRING" id="40998.A0A2P7ZCT3"/>
<dbReference type="PRINTS" id="PR00870">
    <property type="entry name" value="DNAPOLXBETA"/>
</dbReference>
<dbReference type="SUPFAM" id="SSF52113">
    <property type="entry name" value="BRCT domain"/>
    <property type="match status" value="1"/>
</dbReference>
<keyword evidence="13" id="KW-0539">Nucleus</keyword>
<dbReference type="GO" id="GO:0016829">
    <property type="term" value="F:lyase activity"/>
    <property type="evidence" value="ECO:0007669"/>
    <property type="project" value="UniProtKB-KW"/>
</dbReference>
<dbReference type="FunFam" id="3.30.210.10:FF:000005">
    <property type="entry name" value="DNA polymerase IV"/>
    <property type="match status" value="1"/>
</dbReference>
<keyword evidence="8" id="KW-0479">Metal-binding</keyword>
<comment type="catalytic activity">
    <reaction evidence="14">
        <text>DNA(n) + a 2'-deoxyribonucleoside 5'-triphosphate = DNA(n+1) + diphosphate</text>
        <dbReference type="Rhea" id="RHEA:22508"/>
        <dbReference type="Rhea" id="RHEA-COMP:17339"/>
        <dbReference type="Rhea" id="RHEA-COMP:17340"/>
        <dbReference type="ChEBI" id="CHEBI:33019"/>
        <dbReference type="ChEBI" id="CHEBI:61560"/>
        <dbReference type="ChEBI" id="CHEBI:173112"/>
        <dbReference type="EC" id="2.7.7.7"/>
    </reaction>
</comment>
<evidence type="ECO:0000256" key="15">
    <source>
        <dbReference type="SAM" id="MobiDB-lite"/>
    </source>
</evidence>
<dbReference type="AlphaFoldDB" id="A0A2P7ZCT3"/>
<dbReference type="Gene3D" id="3.30.460.10">
    <property type="entry name" value="Beta Polymerase, domain 2"/>
    <property type="match status" value="1"/>
</dbReference>
<dbReference type="FunFam" id="1.10.150.110:FF:000005">
    <property type="entry name" value="DNA polymerase POL4"/>
    <property type="match status" value="1"/>
</dbReference>
<dbReference type="InterPro" id="IPR002054">
    <property type="entry name" value="DNA-dir_DNA_pol_X"/>
</dbReference>
<comment type="subcellular location">
    <subcellularLocation>
        <location evidence="2">Nucleus</location>
    </subcellularLocation>
</comment>
<dbReference type="SUPFAM" id="SSF47802">
    <property type="entry name" value="DNA polymerase beta, N-terminal domain-like"/>
    <property type="match status" value="1"/>
</dbReference>
<dbReference type="PANTHER" id="PTHR11276:SF29">
    <property type="entry name" value="DNA POLYMERASE TYPE-X FAMILY PROTEIN POL4"/>
    <property type="match status" value="1"/>
</dbReference>
<dbReference type="OrthoDB" id="205514at2759"/>
<keyword evidence="9" id="KW-0227">DNA damage</keyword>
<dbReference type="GO" id="GO:0003677">
    <property type="term" value="F:DNA binding"/>
    <property type="evidence" value="ECO:0007669"/>
    <property type="project" value="InterPro"/>
</dbReference>
<comment type="similarity">
    <text evidence="3">Belongs to the DNA polymerase type-X family.</text>
</comment>
<dbReference type="SUPFAM" id="SSF81301">
    <property type="entry name" value="Nucleotidyltransferase"/>
    <property type="match status" value="1"/>
</dbReference>
<evidence type="ECO:0000256" key="8">
    <source>
        <dbReference type="ARBA" id="ARBA00022723"/>
    </source>
</evidence>
<dbReference type="PANTHER" id="PTHR11276">
    <property type="entry name" value="DNA POLYMERASE TYPE-X FAMILY MEMBER"/>
    <property type="match status" value="1"/>
</dbReference>
<dbReference type="InterPro" id="IPR027421">
    <property type="entry name" value="DNA_pol_lamdba_lyase_dom_sf"/>
</dbReference>
<evidence type="ECO:0000256" key="14">
    <source>
        <dbReference type="ARBA" id="ARBA00049244"/>
    </source>
</evidence>
<feature type="region of interest" description="Disordered" evidence="15">
    <location>
        <begin position="201"/>
        <end position="265"/>
    </location>
</feature>
<dbReference type="Gene3D" id="1.10.150.20">
    <property type="entry name" value="5' to 3' exonuclease, C-terminal subdomain"/>
    <property type="match status" value="1"/>
</dbReference>
<evidence type="ECO:0000256" key="6">
    <source>
        <dbReference type="ARBA" id="ARBA00022679"/>
    </source>
</evidence>
<evidence type="ECO:0000313" key="17">
    <source>
        <dbReference type="EMBL" id="PSK46032.1"/>
    </source>
</evidence>
<dbReference type="InterPro" id="IPR019843">
    <property type="entry name" value="DNA_pol-X_BS"/>
</dbReference>
<dbReference type="PROSITE" id="PS00522">
    <property type="entry name" value="DNA_POLYMERASE_X"/>
    <property type="match status" value="1"/>
</dbReference>
<dbReference type="SUPFAM" id="SSF81585">
    <property type="entry name" value="PsbU/PolX domain-like"/>
    <property type="match status" value="1"/>
</dbReference>
<dbReference type="GO" id="GO:0005634">
    <property type="term" value="C:nucleus"/>
    <property type="evidence" value="ECO:0007669"/>
    <property type="project" value="UniProtKB-SubCell"/>
</dbReference>
<dbReference type="InterPro" id="IPR029398">
    <property type="entry name" value="PolB_thumb"/>
</dbReference>
<keyword evidence="7" id="KW-0548">Nucleotidyltransferase</keyword>
<dbReference type="FunFam" id="1.10.150.20:FF:000010">
    <property type="entry name" value="DNA polymerase lambda"/>
    <property type="match status" value="1"/>
</dbReference>
<feature type="region of interest" description="Disordered" evidence="15">
    <location>
        <begin position="1"/>
        <end position="24"/>
    </location>
</feature>
<gene>
    <name evidence="17" type="ORF">B9Z65_5000</name>
</gene>
<dbReference type="PROSITE" id="PS50172">
    <property type="entry name" value="BRCT"/>
    <property type="match status" value="1"/>
</dbReference>
<dbReference type="InterPro" id="IPR028207">
    <property type="entry name" value="DNA_pol_B_palm_palm"/>
</dbReference>
<evidence type="ECO:0000256" key="10">
    <source>
        <dbReference type="ARBA" id="ARBA00022932"/>
    </source>
</evidence>
<dbReference type="Gene3D" id="3.30.210.10">
    <property type="entry name" value="DNA polymerase, thumb domain"/>
    <property type="match status" value="1"/>
</dbReference>
<evidence type="ECO:0000256" key="11">
    <source>
        <dbReference type="ARBA" id="ARBA00023204"/>
    </source>
</evidence>
<accession>A0A2P7ZCT3</accession>
<keyword evidence="11" id="KW-0234">DNA repair</keyword>
<evidence type="ECO:0000256" key="12">
    <source>
        <dbReference type="ARBA" id="ARBA00023239"/>
    </source>
</evidence>
<dbReference type="SMART" id="SM00483">
    <property type="entry name" value="POLXc"/>
    <property type="match status" value="1"/>
</dbReference>
<dbReference type="InterPro" id="IPR002008">
    <property type="entry name" value="DNA_pol_X_beta-like"/>
</dbReference>
<dbReference type="EMBL" id="NHZQ01000236">
    <property type="protein sequence ID" value="PSK46032.1"/>
    <property type="molecule type" value="Genomic_DNA"/>
</dbReference>
<evidence type="ECO:0000256" key="4">
    <source>
        <dbReference type="ARBA" id="ARBA00012417"/>
    </source>
</evidence>
<dbReference type="CDD" id="cd00141">
    <property type="entry name" value="NT_POLXc"/>
    <property type="match status" value="1"/>
</dbReference>
<keyword evidence="12" id="KW-0456">Lyase</keyword>
<dbReference type="Pfam" id="PF14791">
    <property type="entry name" value="DNA_pol_B_thumb"/>
    <property type="match status" value="1"/>
</dbReference>
<dbReference type="InterPro" id="IPR001357">
    <property type="entry name" value="BRCT_dom"/>
</dbReference>
<dbReference type="Proteomes" id="UP000243723">
    <property type="component" value="Unassembled WGS sequence"/>
</dbReference>
<dbReference type="InterPro" id="IPR036420">
    <property type="entry name" value="BRCT_dom_sf"/>
</dbReference>
<keyword evidence="18" id="KW-1185">Reference proteome</keyword>
<dbReference type="InterPro" id="IPR043519">
    <property type="entry name" value="NT_sf"/>
</dbReference>
<evidence type="ECO:0000256" key="1">
    <source>
        <dbReference type="ARBA" id="ARBA00001936"/>
    </source>
</evidence>
<proteinExistence type="inferred from homology"/>
<dbReference type="Pfam" id="PF10391">
    <property type="entry name" value="DNA_pol_lambd_f"/>
    <property type="match status" value="1"/>
</dbReference>
<dbReference type="Gene3D" id="1.10.150.110">
    <property type="entry name" value="DNA polymerase beta, N-terminal domain-like"/>
    <property type="match status" value="1"/>
</dbReference>
<organism evidence="17 18">
    <name type="scientific">Elsinoe australis</name>
    <dbReference type="NCBI Taxonomy" id="40998"/>
    <lineage>
        <taxon>Eukaryota</taxon>
        <taxon>Fungi</taxon>
        <taxon>Dikarya</taxon>
        <taxon>Ascomycota</taxon>
        <taxon>Pezizomycotina</taxon>
        <taxon>Dothideomycetes</taxon>
        <taxon>Dothideomycetidae</taxon>
        <taxon>Myriangiales</taxon>
        <taxon>Elsinoaceae</taxon>
        <taxon>Elsinoe</taxon>
    </lineage>
</organism>
<comment type="caution">
    <text evidence="17">The sequence shown here is derived from an EMBL/GenBank/DDBJ whole genome shotgun (WGS) entry which is preliminary data.</text>
</comment>
<reference evidence="17 18" key="1">
    <citation type="submission" date="2017-05" db="EMBL/GenBank/DDBJ databases">
        <title>Draft genome sequence of Elsinoe australis.</title>
        <authorList>
            <person name="Cheng Q."/>
        </authorList>
    </citation>
    <scope>NUCLEOTIDE SEQUENCE [LARGE SCALE GENOMIC DNA]</scope>
    <source>
        <strain evidence="17 18">NL1</strain>
    </source>
</reference>
<evidence type="ECO:0000256" key="3">
    <source>
        <dbReference type="ARBA" id="ARBA00008323"/>
    </source>
</evidence>
<dbReference type="GO" id="GO:0006303">
    <property type="term" value="P:double-strand break repair via nonhomologous end joining"/>
    <property type="evidence" value="ECO:0007669"/>
    <property type="project" value="TreeGrafter"/>
</dbReference>
<keyword evidence="10" id="KW-0239">DNA-directed DNA polymerase</keyword>
<feature type="compositionally biased region" description="Polar residues" evidence="15">
    <location>
        <begin position="1"/>
        <end position="10"/>
    </location>
</feature>
<dbReference type="InterPro" id="IPR018944">
    <property type="entry name" value="DNA_pol_lambd_fingers_domain"/>
</dbReference>
<dbReference type="InterPro" id="IPR037160">
    <property type="entry name" value="DNA_Pol_thumb_sf"/>
</dbReference>
<dbReference type="EC" id="2.7.7.7" evidence="4"/>
<evidence type="ECO:0000256" key="13">
    <source>
        <dbReference type="ARBA" id="ARBA00023242"/>
    </source>
</evidence>
<name>A0A2P7ZCT3_9PEZI</name>
<evidence type="ECO:0000259" key="16">
    <source>
        <dbReference type="PROSITE" id="PS50172"/>
    </source>
</evidence>
<feature type="domain" description="BRCT" evidence="16">
    <location>
        <begin position="121"/>
        <end position="196"/>
    </location>
</feature>
<keyword evidence="6" id="KW-0808">Transferase</keyword>
<dbReference type="PRINTS" id="PR00869">
    <property type="entry name" value="DNAPOLX"/>
</dbReference>
<evidence type="ECO:0000313" key="18">
    <source>
        <dbReference type="Proteomes" id="UP000243723"/>
    </source>
</evidence>
<evidence type="ECO:0000256" key="2">
    <source>
        <dbReference type="ARBA" id="ARBA00004123"/>
    </source>
</evidence>
<dbReference type="Pfam" id="PF14792">
    <property type="entry name" value="DNA_pol_B_palm"/>
    <property type="match status" value="1"/>
</dbReference>
<feature type="compositionally biased region" description="Basic and acidic residues" evidence="15">
    <location>
        <begin position="254"/>
        <end position="265"/>
    </location>
</feature>